<feature type="region of interest" description="Disordered" evidence="1">
    <location>
        <begin position="1"/>
        <end position="32"/>
    </location>
</feature>
<accession>A0A0U5EWJ0</accession>
<organism evidence="2 3">
    <name type="scientific">Acetobacter senegalensis</name>
    <dbReference type="NCBI Taxonomy" id="446692"/>
    <lineage>
        <taxon>Bacteria</taxon>
        <taxon>Pseudomonadati</taxon>
        <taxon>Pseudomonadota</taxon>
        <taxon>Alphaproteobacteria</taxon>
        <taxon>Acetobacterales</taxon>
        <taxon>Acetobacteraceae</taxon>
        <taxon>Acetobacter</taxon>
    </lineage>
</organism>
<evidence type="ECO:0000256" key="1">
    <source>
        <dbReference type="SAM" id="MobiDB-lite"/>
    </source>
</evidence>
<dbReference type="Proteomes" id="UP000056109">
    <property type="component" value="Chromosome I"/>
</dbReference>
<protein>
    <submittedName>
        <fullName evidence="2">Uncharacterized protein</fullName>
    </submittedName>
</protein>
<evidence type="ECO:0000313" key="2">
    <source>
        <dbReference type="EMBL" id="CEF42154.1"/>
    </source>
</evidence>
<dbReference type="KEGG" id="asz:ASN_2898"/>
<keyword evidence="3" id="KW-1185">Reference proteome</keyword>
<evidence type="ECO:0000313" key="3">
    <source>
        <dbReference type="Proteomes" id="UP000056109"/>
    </source>
</evidence>
<dbReference type="PATRIC" id="fig|446692.3.peg.3049"/>
<dbReference type="AlphaFoldDB" id="A0A0U5EWJ0"/>
<reference evidence="3" key="1">
    <citation type="submission" date="2014-09" db="EMBL/GenBank/DDBJ databases">
        <authorList>
            <person name="Illeghems K.G."/>
        </authorList>
    </citation>
    <scope>NUCLEOTIDE SEQUENCE [LARGE SCALE GENOMIC DNA]</scope>
    <source>
        <strain evidence="3">108B</strain>
    </source>
</reference>
<proteinExistence type="predicted"/>
<dbReference type="EMBL" id="LN606600">
    <property type="protein sequence ID" value="CEF42154.1"/>
    <property type="molecule type" value="Genomic_DNA"/>
</dbReference>
<name>A0A0U5EWJ0_9PROT</name>
<gene>
    <name evidence="2" type="ORF">ASN_2898</name>
</gene>
<sequence length="46" mass="5051">MYSGPKSPARPHGGRFHKNDEEQKPLGAGNHPTTLLLQALSCFYPT</sequence>